<accession>A0A4R2RFF6</accession>
<keyword evidence="1" id="KW-0969">Cilium</keyword>
<comment type="caution">
    <text evidence="1">The sequence shown here is derived from an EMBL/GenBank/DDBJ whole genome shotgun (WGS) entry which is preliminary data.</text>
</comment>
<keyword evidence="1" id="KW-0966">Cell projection</keyword>
<proteinExistence type="predicted"/>
<dbReference type="InterPro" id="IPR010845">
    <property type="entry name" value="FlaF"/>
</dbReference>
<dbReference type="Pfam" id="PF07309">
    <property type="entry name" value="FlaF"/>
    <property type="match status" value="1"/>
</dbReference>
<dbReference type="GO" id="GO:0044781">
    <property type="term" value="P:bacterial-type flagellum organization"/>
    <property type="evidence" value="ECO:0007669"/>
    <property type="project" value="InterPro"/>
</dbReference>
<keyword evidence="1" id="KW-0282">Flagellum</keyword>
<evidence type="ECO:0000313" key="2">
    <source>
        <dbReference type="Proteomes" id="UP000295050"/>
    </source>
</evidence>
<gene>
    <name evidence="1" type="ORF">EV663_106146</name>
</gene>
<protein>
    <submittedName>
        <fullName evidence="1">Flagellar protein FlaF</fullName>
    </submittedName>
</protein>
<dbReference type="EMBL" id="SLXU01000006">
    <property type="protein sequence ID" value="TCP61198.1"/>
    <property type="molecule type" value="Genomic_DNA"/>
</dbReference>
<reference evidence="1 2" key="1">
    <citation type="submission" date="2019-03" db="EMBL/GenBank/DDBJ databases">
        <title>Genomic Encyclopedia of Type Strains, Phase IV (KMG-IV): sequencing the most valuable type-strain genomes for metagenomic binning, comparative biology and taxonomic classification.</title>
        <authorList>
            <person name="Goeker M."/>
        </authorList>
    </citation>
    <scope>NUCLEOTIDE SEQUENCE [LARGE SCALE GENOMIC DNA]</scope>
    <source>
        <strain evidence="1 2">DSM 24766</strain>
    </source>
</reference>
<dbReference type="NCBIfam" id="NF009435">
    <property type="entry name" value="PRK12794.1"/>
    <property type="match status" value="1"/>
</dbReference>
<name>A0A4R2RFF6_9RHOB</name>
<organism evidence="1 2">
    <name type="scientific">Rhodovulum bhavnagarense</name>
    <dbReference type="NCBI Taxonomy" id="992286"/>
    <lineage>
        <taxon>Bacteria</taxon>
        <taxon>Pseudomonadati</taxon>
        <taxon>Pseudomonadota</taxon>
        <taxon>Alphaproteobacteria</taxon>
        <taxon>Rhodobacterales</taxon>
        <taxon>Paracoccaceae</taxon>
        <taxon>Rhodovulum</taxon>
    </lineage>
</organism>
<keyword evidence="2" id="KW-1185">Reference proteome</keyword>
<evidence type="ECO:0000313" key="1">
    <source>
        <dbReference type="EMBL" id="TCP61198.1"/>
    </source>
</evidence>
<sequence length="115" mass="12857">MAQRGYSAPAQNQIRTPRATEYAAFAQITARMTRAQSGGPDGFPELAAALHENRKLWRLLALDVADTRNALPNDLRARLFFLYEFTDQHSSKVLERRADAAPLIEINTAIMRGLS</sequence>
<dbReference type="Proteomes" id="UP000295050">
    <property type="component" value="Unassembled WGS sequence"/>
</dbReference>
<dbReference type="AlphaFoldDB" id="A0A4R2RFF6"/>